<comment type="similarity">
    <text evidence="1">Belongs to the UPF0213 family.</text>
</comment>
<dbReference type="PANTHER" id="PTHR34477:SF5">
    <property type="entry name" value="BSL5627 PROTEIN"/>
    <property type="match status" value="1"/>
</dbReference>
<evidence type="ECO:0000313" key="4">
    <source>
        <dbReference type="Proteomes" id="UP000285517"/>
    </source>
</evidence>
<gene>
    <name evidence="3" type="ORF">EI546_08445</name>
</gene>
<accession>A0A410G382</accession>
<feature type="domain" description="GIY-YIG" evidence="2">
    <location>
        <begin position="1"/>
        <end position="76"/>
    </location>
</feature>
<dbReference type="Pfam" id="PF01541">
    <property type="entry name" value="GIY-YIG"/>
    <property type="match status" value="1"/>
</dbReference>
<dbReference type="InterPro" id="IPR035901">
    <property type="entry name" value="GIY-YIG_endonuc_sf"/>
</dbReference>
<protein>
    <submittedName>
        <fullName evidence="3">GIY-YIG nuclease family protein</fullName>
    </submittedName>
</protein>
<dbReference type="KEGG" id="aev:EI546_08445"/>
<dbReference type="InterPro" id="IPR050190">
    <property type="entry name" value="UPF0213_domain"/>
</dbReference>
<reference evidence="3 4" key="1">
    <citation type="submission" date="2019-01" db="EMBL/GenBank/DDBJ databases">
        <title>Complete genome sequencing of Aequorivita sp. H23M31.</title>
        <authorList>
            <person name="Bae J.-W."/>
        </authorList>
    </citation>
    <scope>NUCLEOTIDE SEQUENCE [LARGE SCALE GENOMIC DNA]</scope>
    <source>
        <strain evidence="3 4">H23M31</strain>
    </source>
</reference>
<dbReference type="EMBL" id="CP034951">
    <property type="protein sequence ID" value="QAA81748.1"/>
    <property type="molecule type" value="Genomic_DNA"/>
</dbReference>
<sequence length="82" mass="10124">MYYLYILYSEHLDRYYIGSTEDISVRLKEHLWNHEGFTARAKDWEIRYSENFLTRSEALAREQQIKKWKSRKLIEKLIASRH</sequence>
<organism evidence="3 4">
    <name type="scientific">Aequorivita ciconiae</name>
    <dbReference type="NCBI Taxonomy" id="2494375"/>
    <lineage>
        <taxon>Bacteria</taxon>
        <taxon>Pseudomonadati</taxon>
        <taxon>Bacteroidota</taxon>
        <taxon>Flavobacteriia</taxon>
        <taxon>Flavobacteriales</taxon>
        <taxon>Flavobacteriaceae</taxon>
        <taxon>Aequorivita</taxon>
    </lineage>
</organism>
<dbReference type="OrthoDB" id="1203060at2"/>
<evidence type="ECO:0000313" key="3">
    <source>
        <dbReference type="EMBL" id="QAA81748.1"/>
    </source>
</evidence>
<dbReference type="CDD" id="cd10449">
    <property type="entry name" value="GIY-YIG_SLX1_like"/>
    <property type="match status" value="1"/>
</dbReference>
<evidence type="ECO:0000256" key="1">
    <source>
        <dbReference type="ARBA" id="ARBA00007435"/>
    </source>
</evidence>
<dbReference type="Gene3D" id="3.40.1440.10">
    <property type="entry name" value="GIY-YIG endonuclease"/>
    <property type="match status" value="1"/>
</dbReference>
<dbReference type="SUPFAM" id="SSF82771">
    <property type="entry name" value="GIY-YIG endonuclease"/>
    <property type="match status" value="1"/>
</dbReference>
<dbReference type="PANTHER" id="PTHR34477">
    <property type="entry name" value="UPF0213 PROTEIN YHBQ"/>
    <property type="match status" value="1"/>
</dbReference>
<name>A0A410G382_9FLAO</name>
<keyword evidence="4" id="KW-1185">Reference proteome</keyword>
<dbReference type="AlphaFoldDB" id="A0A410G382"/>
<evidence type="ECO:0000259" key="2">
    <source>
        <dbReference type="PROSITE" id="PS50164"/>
    </source>
</evidence>
<dbReference type="InterPro" id="IPR000305">
    <property type="entry name" value="GIY-YIG_endonuc"/>
</dbReference>
<dbReference type="Proteomes" id="UP000285517">
    <property type="component" value="Chromosome"/>
</dbReference>
<proteinExistence type="inferred from homology"/>
<dbReference type="RefSeq" id="WP_128250129.1">
    <property type="nucleotide sequence ID" value="NZ_CP034951.1"/>
</dbReference>
<dbReference type="PROSITE" id="PS50164">
    <property type="entry name" value="GIY_YIG"/>
    <property type="match status" value="1"/>
</dbReference>